<gene>
    <name evidence="3" type="ORF">R77569_02063</name>
    <name evidence="2" type="ORF">R77591_00114</name>
</gene>
<evidence type="ECO:0000313" key="4">
    <source>
        <dbReference type="Proteomes" id="UP001190002"/>
    </source>
</evidence>
<keyword evidence="5" id="KW-1185">Reference proteome</keyword>
<sequence length="78" mass="8386">MRAAPQPKGGTSQSSARGNTGAEGGSVSMRSSGGRRQSGWCIDGRVRQAAYLTVFKTLPQYRSESVCMIWMTSKLASR</sequence>
<dbReference type="Proteomes" id="UP001190452">
    <property type="component" value="Unassembled WGS sequence"/>
</dbReference>
<accession>A0AAD2AHM9</accession>
<dbReference type="EMBL" id="CATVXE010000001">
    <property type="protein sequence ID" value="CAJ0679020.1"/>
    <property type="molecule type" value="Genomic_DNA"/>
</dbReference>
<evidence type="ECO:0000313" key="2">
    <source>
        <dbReference type="EMBL" id="CAJ0679020.1"/>
    </source>
</evidence>
<dbReference type="EMBL" id="CAUDKV010000007">
    <property type="protein sequence ID" value="CAJ0868374.1"/>
    <property type="molecule type" value="Genomic_DNA"/>
</dbReference>
<feature type="compositionally biased region" description="Low complexity" evidence="1">
    <location>
        <begin position="25"/>
        <end position="39"/>
    </location>
</feature>
<evidence type="ECO:0000256" key="1">
    <source>
        <dbReference type="SAM" id="MobiDB-lite"/>
    </source>
</evidence>
<dbReference type="Proteomes" id="UP001190002">
    <property type="component" value="Unassembled WGS sequence"/>
</dbReference>
<feature type="region of interest" description="Disordered" evidence="1">
    <location>
        <begin position="1"/>
        <end position="39"/>
    </location>
</feature>
<dbReference type="AlphaFoldDB" id="A0AAD2AHM9"/>
<comment type="caution">
    <text evidence="2">The sequence shown here is derived from an EMBL/GenBank/DDBJ whole genome shotgun (WGS) entry which is preliminary data.</text>
</comment>
<reference evidence="2 5" key="1">
    <citation type="submission" date="2023-07" db="EMBL/GenBank/DDBJ databases">
        <authorList>
            <person name="Peeters C."/>
        </authorList>
    </citation>
    <scope>NUCLEOTIDE SEQUENCE</scope>
    <source>
        <strain evidence="3 5">R-77569</strain>
        <strain evidence="2">R-77591</strain>
    </source>
</reference>
<feature type="compositionally biased region" description="Polar residues" evidence="1">
    <location>
        <begin position="9"/>
        <end position="18"/>
    </location>
</feature>
<organism evidence="2 4">
    <name type="scientific">Ralstonia mannitolilytica</name>
    <dbReference type="NCBI Taxonomy" id="105219"/>
    <lineage>
        <taxon>Bacteria</taxon>
        <taxon>Pseudomonadati</taxon>
        <taxon>Pseudomonadota</taxon>
        <taxon>Betaproteobacteria</taxon>
        <taxon>Burkholderiales</taxon>
        <taxon>Burkholderiaceae</taxon>
        <taxon>Ralstonia</taxon>
    </lineage>
</organism>
<proteinExistence type="predicted"/>
<evidence type="ECO:0000313" key="5">
    <source>
        <dbReference type="Proteomes" id="UP001190452"/>
    </source>
</evidence>
<protein>
    <submittedName>
        <fullName evidence="2">Uncharacterized protein</fullName>
    </submittedName>
</protein>
<evidence type="ECO:0000313" key="3">
    <source>
        <dbReference type="EMBL" id="CAJ0868374.1"/>
    </source>
</evidence>
<name>A0AAD2AHM9_9RALS</name>